<keyword evidence="1" id="KW-1133">Transmembrane helix</keyword>
<name>A0A1I4XU91_9GAMM</name>
<feature type="transmembrane region" description="Helical" evidence="1">
    <location>
        <begin position="6"/>
        <end position="23"/>
    </location>
</feature>
<dbReference type="AlphaFoldDB" id="A0A1I4XU91"/>
<accession>A0A1I4XU91</accession>
<organism evidence="2 3">
    <name type="scientific">Candidatus Pantoea varia</name>
    <dbReference type="NCBI Taxonomy" id="1881036"/>
    <lineage>
        <taxon>Bacteria</taxon>
        <taxon>Pseudomonadati</taxon>
        <taxon>Pseudomonadota</taxon>
        <taxon>Gammaproteobacteria</taxon>
        <taxon>Enterobacterales</taxon>
        <taxon>Erwiniaceae</taxon>
        <taxon>Pantoea</taxon>
    </lineage>
</organism>
<dbReference type="Proteomes" id="UP000198968">
    <property type="component" value="Unassembled WGS sequence"/>
</dbReference>
<protein>
    <submittedName>
        <fullName evidence="2">Uncharacterized protein</fullName>
    </submittedName>
</protein>
<evidence type="ECO:0000313" key="3">
    <source>
        <dbReference type="Proteomes" id="UP000198968"/>
    </source>
</evidence>
<dbReference type="EMBL" id="FOVG01000001">
    <property type="protein sequence ID" value="SFN29445.1"/>
    <property type="molecule type" value="Genomic_DNA"/>
</dbReference>
<proteinExistence type="predicted"/>
<feature type="transmembrane region" description="Helical" evidence="1">
    <location>
        <begin position="35"/>
        <end position="56"/>
    </location>
</feature>
<keyword evidence="1" id="KW-0472">Membrane</keyword>
<keyword evidence="1" id="KW-0812">Transmembrane</keyword>
<reference evidence="3" key="1">
    <citation type="submission" date="2016-10" db="EMBL/GenBank/DDBJ databases">
        <authorList>
            <person name="Varghese N."/>
            <person name="Submissions S."/>
        </authorList>
    </citation>
    <scope>NUCLEOTIDE SEQUENCE [LARGE SCALE GENOMIC DNA]</scope>
    <source>
        <strain evidence="3">OV426</strain>
    </source>
</reference>
<evidence type="ECO:0000256" key="1">
    <source>
        <dbReference type="SAM" id="Phobius"/>
    </source>
</evidence>
<sequence length="61" mass="6706">MQIIILGLLAIITGLIGGAVYLWRSQGWRNKKQWIVMLVVLAAALQLVNVTLMMSAQRLAG</sequence>
<dbReference type="RefSeq" id="WP_090960535.1">
    <property type="nucleotide sequence ID" value="NZ_FOVG01000001.1"/>
</dbReference>
<keyword evidence="3" id="KW-1185">Reference proteome</keyword>
<gene>
    <name evidence="2" type="ORF">SAMN05428971_0892</name>
</gene>
<evidence type="ECO:0000313" key="2">
    <source>
        <dbReference type="EMBL" id="SFN29445.1"/>
    </source>
</evidence>